<evidence type="ECO:0000313" key="5">
    <source>
        <dbReference type="EMBL" id="QOJ78906.1"/>
    </source>
</evidence>
<dbReference type="PANTHER" id="PTHR30461:SF2">
    <property type="entry name" value="SERINE RECOMBINASE PINE-RELATED"/>
    <property type="match status" value="1"/>
</dbReference>
<dbReference type="GO" id="GO:0015074">
    <property type="term" value="P:DNA integration"/>
    <property type="evidence" value="ECO:0007669"/>
    <property type="project" value="UniProtKB-KW"/>
</dbReference>
<dbReference type="Gene3D" id="1.10.1660.10">
    <property type="match status" value="1"/>
</dbReference>
<dbReference type="GO" id="GO:0000150">
    <property type="term" value="F:DNA strand exchange activity"/>
    <property type="evidence" value="ECO:0007669"/>
    <property type="project" value="InterPro"/>
</dbReference>
<dbReference type="SUPFAM" id="SSF53041">
    <property type="entry name" value="Resolvase-like"/>
    <property type="match status" value="1"/>
</dbReference>
<dbReference type="Gene3D" id="3.40.50.1390">
    <property type="entry name" value="Resolvase, N-terminal catalytic domain"/>
    <property type="match status" value="1"/>
</dbReference>
<protein>
    <submittedName>
        <fullName evidence="5">IS607 family transposase</fullName>
    </submittedName>
</protein>
<proteinExistence type="predicted"/>
<evidence type="ECO:0000259" key="4">
    <source>
        <dbReference type="PROSITE" id="PS51736"/>
    </source>
</evidence>
<evidence type="ECO:0000256" key="3">
    <source>
        <dbReference type="ARBA" id="ARBA00023172"/>
    </source>
</evidence>
<keyword evidence="3" id="KW-0233">DNA recombination</keyword>
<dbReference type="InterPro" id="IPR041718">
    <property type="entry name" value="IS607_transposase-like"/>
</dbReference>
<evidence type="ECO:0000313" key="6">
    <source>
        <dbReference type="Proteomes" id="UP000594121"/>
    </source>
</evidence>
<dbReference type="PANTHER" id="PTHR30461">
    <property type="entry name" value="DNA-INVERTASE FROM LAMBDOID PROPHAGE"/>
    <property type="match status" value="1"/>
</dbReference>
<dbReference type="CDD" id="cd03769">
    <property type="entry name" value="SR_IS607_transposase_like"/>
    <property type="match status" value="1"/>
</dbReference>
<dbReference type="FunFam" id="3.40.50.1390:FF:000002">
    <property type="entry name" value="ORF1 in transposon ISC1904"/>
    <property type="match status" value="1"/>
</dbReference>
<dbReference type="Proteomes" id="UP000594121">
    <property type="component" value="Chromosome"/>
</dbReference>
<gene>
    <name evidence="5" type="ORF">IG193_00105</name>
</gene>
<dbReference type="InterPro" id="IPR041657">
    <property type="entry name" value="HTH_17"/>
</dbReference>
<keyword evidence="2" id="KW-0238">DNA-binding</keyword>
<dbReference type="InterPro" id="IPR006119">
    <property type="entry name" value="Resolv_N"/>
</dbReference>
<sequence>MEERLYKVSEAAKRLGISRVTLRSWIRQGKIAAKRVGKLWMIPEGEIIRILGGGSPEGGRAVIYARVSSRKQEIDGDLERQVERLRLYASARGYKVVGVVTDVASGLNEDREGLERVMEMAKAKQFDILLVEFRDRLARFGFEYLRRYFEAFGVRVEAVEEGEEKSYMEELVEDFASIITSFAAEIYGKRSRKFQEVKRYVRNVIGEND</sequence>
<dbReference type="KEGG" id="thel:IG193_00105"/>
<reference evidence="5 6" key="1">
    <citation type="submission" date="2020-10" db="EMBL/GenBank/DDBJ databases">
        <title>Thermofilum lucidum 3507LT sp. nov. a novel member of Thermofilaceae family isolated from Chile hot spring, and proposal of description order Thermofilales.</title>
        <authorList>
            <person name="Zayulina K.S."/>
            <person name="Elcheninov A.G."/>
            <person name="Toshchakov S.V."/>
            <person name="Kublanov I.V."/>
        </authorList>
    </citation>
    <scope>NUCLEOTIDE SEQUENCE [LARGE SCALE GENOMIC DNA]</scope>
    <source>
        <strain evidence="5 6">3507LT</strain>
    </source>
</reference>
<dbReference type="AlphaFoldDB" id="A0A7L9FJ29"/>
<dbReference type="InterPro" id="IPR010093">
    <property type="entry name" value="SinI_DNA-bd"/>
</dbReference>
<dbReference type="SMART" id="SM00857">
    <property type="entry name" value="Resolvase"/>
    <property type="match status" value="1"/>
</dbReference>
<dbReference type="InParanoid" id="A0A7L9FJ29"/>
<dbReference type="InterPro" id="IPR048046">
    <property type="entry name" value="Transpos_IS607"/>
</dbReference>
<dbReference type="GeneID" id="59148251"/>
<evidence type="ECO:0000256" key="1">
    <source>
        <dbReference type="ARBA" id="ARBA00022908"/>
    </source>
</evidence>
<dbReference type="NCBIfam" id="TIGR01764">
    <property type="entry name" value="excise"/>
    <property type="match status" value="1"/>
</dbReference>
<dbReference type="InterPro" id="IPR050639">
    <property type="entry name" value="SSR_resolvase"/>
</dbReference>
<dbReference type="EMBL" id="CP062310">
    <property type="protein sequence ID" value="QOJ78906.1"/>
    <property type="molecule type" value="Genomic_DNA"/>
</dbReference>
<organism evidence="5 6">
    <name type="scientific">Infirmifilum lucidum</name>
    <dbReference type="NCBI Taxonomy" id="2776706"/>
    <lineage>
        <taxon>Archaea</taxon>
        <taxon>Thermoproteota</taxon>
        <taxon>Thermoprotei</taxon>
        <taxon>Thermofilales</taxon>
        <taxon>Thermofilaceae</taxon>
        <taxon>Infirmifilum</taxon>
    </lineage>
</organism>
<dbReference type="GO" id="GO:0003677">
    <property type="term" value="F:DNA binding"/>
    <property type="evidence" value="ECO:0007669"/>
    <property type="project" value="UniProtKB-KW"/>
</dbReference>
<keyword evidence="6" id="KW-1185">Reference proteome</keyword>
<dbReference type="SUPFAM" id="SSF46955">
    <property type="entry name" value="Putative DNA-binding domain"/>
    <property type="match status" value="1"/>
</dbReference>
<dbReference type="Pfam" id="PF00239">
    <property type="entry name" value="Resolvase"/>
    <property type="match status" value="1"/>
</dbReference>
<name>A0A7L9FJ29_9CREN</name>
<dbReference type="InterPro" id="IPR006118">
    <property type="entry name" value="Recombinase_CS"/>
</dbReference>
<keyword evidence="1" id="KW-0229">DNA integration</keyword>
<accession>A0A7L9FJ29</accession>
<evidence type="ECO:0000256" key="2">
    <source>
        <dbReference type="ARBA" id="ARBA00023125"/>
    </source>
</evidence>
<dbReference type="RefSeq" id="WP_192818878.1">
    <property type="nucleotide sequence ID" value="NZ_CP062310.1"/>
</dbReference>
<dbReference type="PROSITE" id="PS51736">
    <property type="entry name" value="RECOMBINASES_3"/>
    <property type="match status" value="1"/>
</dbReference>
<dbReference type="Pfam" id="PF12728">
    <property type="entry name" value="HTH_17"/>
    <property type="match status" value="1"/>
</dbReference>
<feature type="domain" description="Resolvase/invertase-type recombinase catalytic" evidence="4">
    <location>
        <begin position="60"/>
        <end position="206"/>
    </location>
</feature>
<dbReference type="PROSITE" id="PS00397">
    <property type="entry name" value="RECOMBINASES_1"/>
    <property type="match status" value="1"/>
</dbReference>
<dbReference type="Gene3D" id="1.10.287.2170">
    <property type="match status" value="1"/>
</dbReference>
<dbReference type="NCBIfam" id="NF033518">
    <property type="entry name" value="transpos_IS607"/>
    <property type="match status" value="1"/>
</dbReference>
<dbReference type="InterPro" id="IPR036162">
    <property type="entry name" value="Resolvase-like_N_sf"/>
</dbReference>
<dbReference type="InterPro" id="IPR009061">
    <property type="entry name" value="DNA-bd_dom_put_sf"/>
</dbReference>